<evidence type="ECO:0000313" key="2">
    <source>
        <dbReference type="Proteomes" id="UP000078237"/>
    </source>
</evidence>
<keyword evidence="2" id="KW-1185">Reference proteome</keyword>
<dbReference type="VEuPathDB" id="FungiDB:MMYC01_203779"/>
<evidence type="ECO:0000313" key="1">
    <source>
        <dbReference type="EMBL" id="KXX79727.1"/>
    </source>
</evidence>
<name>A0A175W7V6_9PEZI</name>
<organism evidence="1 2">
    <name type="scientific">Madurella mycetomatis</name>
    <dbReference type="NCBI Taxonomy" id="100816"/>
    <lineage>
        <taxon>Eukaryota</taxon>
        <taxon>Fungi</taxon>
        <taxon>Dikarya</taxon>
        <taxon>Ascomycota</taxon>
        <taxon>Pezizomycotina</taxon>
        <taxon>Sordariomycetes</taxon>
        <taxon>Sordariomycetidae</taxon>
        <taxon>Sordariales</taxon>
        <taxon>Sordariales incertae sedis</taxon>
        <taxon>Madurella</taxon>
    </lineage>
</organism>
<reference evidence="1 2" key="1">
    <citation type="journal article" date="2016" name="Genome Announc.">
        <title>Genome Sequence of Madurella mycetomatis mm55, Isolated from a Human Mycetoma Case in Sudan.</title>
        <authorList>
            <person name="Smit S."/>
            <person name="Derks M.F."/>
            <person name="Bervoets S."/>
            <person name="Fahal A."/>
            <person name="van Leeuwen W."/>
            <person name="van Belkum A."/>
            <person name="van de Sande W.W."/>
        </authorList>
    </citation>
    <scope>NUCLEOTIDE SEQUENCE [LARGE SCALE GENOMIC DNA]</scope>
    <source>
        <strain evidence="2">mm55</strain>
    </source>
</reference>
<dbReference type="AlphaFoldDB" id="A0A175W7V6"/>
<gene>
    <name evidence="1" type="ORF">MMYC01_203779</name>
</gene>
<protein>
    <submittedName>
        <fullName evidence="1">Uncharacterized protein</fullName>
    </submittedName>
</protein>
<comment type="caution">
    <text evidence="1">The sequence shown here is derived from an EMBL/GenBank/DDBJ whole genome shotgun (WGS) entry which is preliminary data.</text>
</comment>
<accession>A0A175W7V6</accession>
<dbReference type="EMBL" id="LCTW02000079">
    <property type="protein sequence ID" value="KXX79727.1"/>
    <property type="molecule type" value="Genomic_DNA"/>
</dbReference>
<proteinExistence type="predicted"/>
<dbReference type="Proteomes" id="UP000078237">
    <property type="component" value="Unassembled WGS sequence"/>
</dbReference>
<sequence>MVPIRRPRGNVWPPAVARLIHALVGLVEAPVDGIKKHQAGSVFGITAKIKVVWNNEEMKVYRQSLQAQVGTDVFAGSSATYQNRAL</sequence>